<feature type="compositionally biased region" description="Basic and acidic residues" evidence="9">
    <location>
        <begin position="1"/>
        <end position="12"/>
    </location>
</feature>
<feature type="domain" description="Translation initiation factor 5A-like N-terminal" evidence="11">
    <location>
        <begin position="17"/>
        <end position="44"/>
    </location>
</feature>
<keyword evidence="7" id="KW-0833">Ubl conjugation pathway</keyword>
<feature type="region of interest" description="Disordered" evidence="9">
    <location>
        <begin position="1"/>
        <end position="23"/>
    </location>
</feature>
<sequence>MSDEEHHFESKADAGASKTYPQQAGAIRKNGYLVIKGRPCKVPEGNKFKRRVLEDYTEEEGLVGCLVGGRITWKSVNKLRHPRFRQIEHISPSDEQGTATVASTSSVQTDTRNDTDLSSPRPLSHTDPGCSHSQRQNDGFVLRRAKGPIPLHEKSQLLRYDILMNIELMENLNESKHEGGSMMSSPESSSKQPLSEMTTGTTYLHSESEDEDFTYENPRIILKCTHIYHLSCIFEWLERSESCPICSK</sequence>
<evidence type="ECO:0000256" key="6">
    <source>
        <dbReference type="ARBA" id="ARBA00022771"/>
    </source>
</evidence>
<dbReference type="PANTHER" id="PTHR46463:SF38">
    <property type="entry name" value="RING_U-BOX SUPERFAMILY PROTEIN-RELATED"/>
    <property type="match status" value="1"/>
</dbReference>
<evidence type="ECO:0000256" key="4">
    <source>
        <dbReference type="ARBA" id="ARBA00022679"/>
    </source>
</evidence>
<dbReference type="Proteomes" id="UP001055439">
    <property type="component" value="Chromosome 3"/>
</dbReference>
<dbReference type="AlphaFoldDB" id="A0A9E7FCB2"/>
<evidence type="ECO:0000259" key="10">
    <source>
        <dbReference type="Pfam" id="PF12678"/>
    </source>
</evidence>
<evidence type="ECO:0000256" key="1">
    <source>
        <dbReference type="ARBA" id="ARBA00000900"/>
    </source>
</evidence>
<feature type="domain" description="Zinc finger RING-H2-type" evidence="10">
    <location>
        <begin position="217"/>
        <end position="246"/>
    </location>
</feature>
<keyword evidence="5" id="KW-0479">Metal-binding</keyword>
<evidence type="ECO:0000259" key="11">
    <source>
        <dbReference type="Pfam" id="PF21485"/>
    </source>
</evidence>
<protein>
    <recommendedName>
        <fullName evidence="3">RING-type E3 ubiquitin transferase</fullName>
        <ecNumber evidence="3">2.3.2.27</ecNumber>
    </recommendedName>
</protein>
<name>A0A9E7FCB2_9LILI</name>
<evidence type="ECO:0000256" key="7">
    <source>
        <dbReference type="ARBA" id="ARBA00022786"/>
    </source>
</evidence>
<dbReference type="Pfam" id="PF12678">
    <property type="entry name" value="zf-rbx1"/>
    <property type="match status" value="1"/>
</dbReference>
<reference evidence="12" key="1">
    <citation type="submission" date="2022-05" db="EMBL/GenBank/DDBJ databases">
        <title>The Musa troglodytarum L. genome provides insights into the mechanism of non-climacteric behaviour and enrichment of carotenoids.</title>
        <authorList>
            <person name="Wang J."/>
        </authorList>
    </citation>
    <scope>NUCLEOTIDE SEQUENCE</scope>
    <source>
        <tissue evidence="12">Leaf</tissue>
    </source>
</reference>
<dbReference type="GO" id="GO:0061630">
    <property type="term" value="F:ubiquitin protein ligase activity"/>
    <property type="evidence" value="ECO:0007669"/>
    <property type="project" value="UniProtKB-EC"/>
</dbReference>
<evidence type="ECO:0000256" key="3">
    <source>
        <dbReference type="ARBA" id="ARBA00012483"/>
    </source>
</evidence>
<evidence type="ECO:0000313" key="12">
    <source>
        <dbReference type="EMBL" id="URD92542.1"/>
    </source>
</evidence>
<dbReference type="OrthoDB" id="8062037at2759"/>
<feature type="compositionally biased region" description="Low complexity" evidence="9">
    <location>
        <begin position="180"/>
        <end position="190"/>
    </location>
</feature>
<proteinExistence type="predicted"/>
<dbReference type="Gene3D" id="3.30.40.10">
    <property type="entry name" value="Zinc/RING finger domain, C3HC4 (zinc finger)"/>
    <property type="match status" value="1"/>
</dbReference>
<dbReference type="Pfam" id="PF21485">
    <property type="entry name" value="IF5A-like_N"/>
    <property type="match status" value="1"/>
</dbReference>
<dbReference type="SUPFAM" id="SSF50104">
    <property type="entry name" value="Translation proteins SH3-like domain"/>
    <property type="match status" value="1"/>
</dbReference>
<dbReference type="InterPro" id="IPR014722">
    <property type="entry name" value="Rib_uL2_dom2"/>
</dbReference>
<dbReference type="InterPro" id="IPR013083">
    <property type="entry name" value="Znf_RING/FYVE/PHD"/>
</dbReference>
<dbReference type="GO" id="GO:0008270">
    <property type="term" value="F:zinc ion binding"/>
    <property type="evidence" value="ECO:0007669"/>
    <property type="project" value="UniProtKB-KW"/>
</dbReference>
<comment type="pathway">
    <text evidence="2">Protein modification; protein ubiquitination.</text>
</comment>
<feature type="region of interest" description="Disordered" evidence="9">
    <location>
        <begin position="176"/>
        <end position="199"/>
    </location>
</feature>
<keyword evidence="8" id="KW-0862">Zinc</keyword>
<comment type="catalytic activity">
    <reaction evidence="1">
        <text>S-ubiquitinyl-[E2 ubiquitin-conjugating enzyme]-L-cysteine + [acceptor protein]-L-lysine = [E2 ubiquitin-conjugating enzyme]-L-cysteine + N(6)-ubiquitinyl-[acceptor protein]-L-lysine.</text>
        <dbReference type="EC" id="2.3.2.27"/>
    </reaction>
</comment>
<dbReference type="SUPFAM" id="SSF57850">
    <property type="entry name" value="RING/U-box"/>
    <property type="match status" value="1"/>
</dbReference>
<organism evidence="12 13">
    <name type="scientific">Musa troglodytarum</name>
    <name type="common">fe'i banana</name>
    <dbReference type="NCBI Taxonomy" id="320322"/>
    <lineage>
        <taxon>Eukaryota</taxon>
        <taxon>Viridiplantae</taxon>
        <taxon>Streptophyta</taxon>
        <taxon>Embryophyta</taxon>
        <taxon>Tracheophyta</taxon>
        <taxon>Spermatophyta</taxon>
        <taxon>Magnoliopsida</taxon>
        <taxon>Liliopsida</taxon>
        <taxon>Zingiberales</taxon>
        <taxon>Musaceae</taxon>
        <taxon>Musa</taxon>
    </lineage>
</organism>
<gene>
    <name evidence="12" type="ORF">MUK42_32702</name>
</gene>
<evidence type="ECO:0000313" key="13">
    <source>
        <dbReference type="Proteomes" id="UP001055439"/>
    </source>
</evidence>
<dbReference type="EMBL" id="CP097505">
    <property type="protein sequence ID" value="URD92542.1"/>
    <property type="molecule type" value="Genomic_DNA"/>
</dbReference>
<keyword evidence="4" id="KW-0808">Transferase</keyword>
<evidence type="ECO:0000256" key="8">
    <source>
        <dbReference type="ARBA" id="ARBA00022833"/>
    </source>
</evidence>
<keyword evidence="13" id="KW-1185">Reference proteome</keyword>
<feature type="region of interest" description="Disordered" evidence="9">
    <location>
        <begin position="91"/>
        <end position="136"/>
    </location>
</feature>
<feature type="compositionally biased region" description="Low complexity" evidence="9">
    <location>
        <begin position="98"/>
        <end position="107"/>
    </location>
</feature>
<dbReference type="InterPro" id="IPR008991">
    <property type="entry name" value="Translation_prot_SH3-like_sf"/>
</dbReference>
<feature type="non-terminal residue" evidence="12">
    <location>
        <position position="248"/>
    </location>
</feature>
<dbReference type="PANTHER" id="PTHR46463">
    <property type="entry name" value="ZINC FINGER, RING/FYVE/PHD-TYPE"/>
    <property type="match status" value="1"/>
</dbReference>
<evidence type="ECO:0000256" key="9">
    <source>
        <dbReference type="SAM" id="MobiDB-lite"/>
    </source>
</evidence>
<accession>A0A9E7FCB2</accession>
<keyword evidence="6" id="KW-0863">Zinc-finger</keyword>
<evidence type="ECO:0000256" key="2">
    <source>
        <dbReference type="ARBA" id="ARBA00004906"/>
    </source>
</evidence>
<evidence type="ECO:0000256" key="5">
    <source>
        <dbReference type="ARBA" id="ARBA00022723"/>
    </source>
</evidence>
<dbReference type="EC" id="2.3.2.27" evidence="3"/>
<dbReference type="Gene3D" id="2.30.30.30">
    <property type="match status" value="1"/>
</dbReference>
<dbReference type="InterPro" id="IPR048670">
    <property type="entry name" value="IF5A-like_N"/>
</dbReference>
<dbReference type="InterPro" id="IPR024766">
    <property type="entry name" value="Znf_RING_H2"/>
</dbReference>